<dbReference type="AlphaFoldDB" id="A0A8J3CVR5"/>
<protein>
    <recommendedName>
        <fullName evidence="1">DUF4136 domain-containing protein</fullName>
    </recommendedName>
</protein>
<dbReference type="InterPro" id="IPR025411">
    <property type="entry name" value="DUF4136"/>
</dbReference>
<proteinExistence type="predicted"/>
<gene>
    <name evidence="2" type="ORF">GCM10008106_03220</name>
</gene>
<evidence type="ECO:0000313" key="2">
    <source>
        <dbReference type="EMBL" id="GHB25800.1"/>
    </source>
</evidence>
<dbReference type="Proteomes" id="UP000642809">
    <property type="component" value="Unassembled WGS sequence"/>
</dbReference>
<evidence type="ECO:0000313" key="3">
    <source>
        <dbReference type="Proteomes" id="UP000642809"/>
    </source>
</evidence>
<keyword evidence="3" id="KW-1185">Reference proteome</keyword>
<name>A0A8J3CVR5_9BACT</name>
<dbReference type="Gene3D" id="3.30.160.670">
    <property type="match status" value="1"/>
</dbReference>
<sequence>MEVRPVPSYQTFVIVNQEAKIAGFQDTFLDAIASSGLQNFLESQGMVYDKTNPDVVIRYTSNQDPRQKETYNAPMMPMWGMRVWDPWMFDPMWNNRMNPISTKNYELFQFIVDFIDPTQEKLVIRITAVTETANPREKQKKLEKAVKLVGKAYLEHTNNQPKR</sequence>
<accession>A0A8J3CVR5</accession>
<dbReference type="EMBL" id="BMYF01000001">
    <property type="protein sequence ID" value="GHB25800.1"/>
    <property type="molecule type" value="Genomic_DNA"/>
</dbReference>
<reference evidence="2" key="1">
    <citation type="journal article" date="2014" name="Int. J. Syst. Evol. Microbiol.">
        <title>Complete genome sequence of Corynebacterium casei LMG S-19264T (=DSM 44701T), isolated from a smear-ripened cheese.</title>
        <authorList>
            <consortium name="US DOE Joint Genome Institute (JGI-PGF)"/>
            <person name="Walter F."/>
            <person name="Albersmeier A."/>
            <person name="Kalinowski J."/>
            <person name="Ruckert C."/>
        </authorList>
    </citation>
    <scope>NUCLEOTIDE SEQUENCE</scope>
    <source>
        <strain evidence="2">KCTC 23224</strain>
    </source>
</reference>
<comment type="caution">
    <text evidence="2">The sequence shown here is derived from an EMBL/GenBank/DDBJ whole genome shotgun (WGS) entry which is preliminary data.</text>
</comment>
<dbReference type="Pfam" id="PF13590">
    <property type="entry name" value="DUF4136"/>
    <property type="match status" value="1"/>
</dbReference>
<feature type="domain" description="DUF4136" evidence="1">
    <location>
        <begin position="8"/>
        <end position="148"/>
    </location>
</feature>
<organism evidence="2 3">
    <name type="scientific">Mongoliitalea lutea</name>
    <dbReference type="NCBI Taxonomy" id="849756"/>
    <lineage>
        <taxon>Bacteria</taxon>
        <taxon>Pseudomonadati</taxon>
        <taxon>Bacteroidota</taxon>
        <taxon>Cytophagia</taxon>
        <taxon>Cytophagales</taxon>
        <taxon>Cyclobacteriaceae</taxon>
        <taxon>Mongoliitalea</taxon>
    </lineage>
</organism>
<reference evidence="2" key="2">
    <citation type="submission" date="2020-09" db="EMBL/GenBank/DDBJ databases">
        <authorList>
            <person name="Sun Q."/>
            <person name="Kim S."/>
        </authorList>
    </citation>
    <scope>NUCLEOTIDE SEQUENCE</scope>
    <source>
        <strain evidence="2">KCTC 23224</strain>
    </source>
</reference>
<evidence type="ECO:0000259" key="1">
    <source>
        <dbReference type="Pfam" id="PF13590"/>
    </source>
</evidence>